<evidence type="ECO:0000313" key="2">
    <source>
        <dbReference type="Proteomes" id="UP000596661"/>
    </source>
</evidence>
<reference evidence="1" key="1">
    <citation type="submission" date="2018-11" db="EMBL/GenBank/DDBJ databases">
        <authorList>
            <person name="Grassa J C."/>
        </authorList>
    </citation>
    <scope>NUCLEOTIDE SEQUENCE [LARGE SCALE GENOMIC DNA]</scope>
</reference>
<dbReference type="Proteomes" id="UP000596661">
    <property type="component" value="Chromosome 2"/>
</dbReference>
<protein>
    <submittedName>
        <fullName evidence="1">Uncharacterized protein</fullName>
    </submittedName>
</protein>
<proteinExistence type="predicted"/>
<sequence length="110" mass="12391">MIRAGDTVVIPSQEPQLSLAHLSLALNHKTVVARFSSPVRHRKGLTRAKVFWVRSDHFQTSPSQMNTDFMFSWPRASTCRALFHDASPLTDDTVAIWPSNGSEVKSELWV</sequence>
<dbReference type="Gramene" id="evm.model.02.598">
    <property type="protein sequence ID" value="cds.evm.model.02.598"/>
    <property type="gene ID" value="evm.TU.02.598"/>
</dbReference>
<reference evidence="1" key="2">
    <citation type="submission" date="2021-03" db="UniProtKB">
        <authorList>
            <consortium name="EnsemblPlants"/>
        </authorList>
    </citation>
    <scope>IDENTIFICATION</scope>
</reference>
<name>A0A803P1R7_CANSA</name>
<dbReference type="EMBL" id="UZAU01000123">
    <property type="status" value="NOT_ANNOTATED_CDS"/>
    <property type="molecule type" value="Genomic_DNA"/>
</dbReference>
<organism evidence="1 2">
    <name type="scientific">Cannabis sativa</name>
    <name type="common">Hemp</name>
    <name type="synonym">Marijuana</name>
    <dbReference type="NCBI Taxonomy" id="3483"/>
    <lineage>
        <taxon>Eukaryota</taxon>
        <taxon>Viridiplantae</taxon>
        <taxon>Streptophyta</taxon>
        <taxon>Embryophyta</taxon>
        <taxon>Tracheophyta</taxon>
        <taxon>Spermatophyta</taxon>
        <taxon>Magnoliopsida</taxon>
        <taxon>eudicotyledons</taxon>
        <taxon>Gunneridae</taxon>
        <taxon>Pentapetalae</taxon>
        <taxon>rosids</taxon>
        <taxon>fabids</taxon>
        <taxon>Rosales</taxon>
        <taxon>Cannabaceae</taxon>
        <taxon>Cannabis</taxon>
    </lineage>
</organism>
<keyword evidence="2" id="KW-1185">Reference proteome</keyword>
<dbReference type="AlphaFoldDB" id="A0A803P1R7"/>
<evidence type="ECO:0000313" key="1">
    <source>
        <dbReference type="EnsemblPlants" id="cds.evm.model.02.598"/>
    </source>
</evidence>
<accession>A0A803P1R7</accession>
<dbReference type="EnsemblPlants" id="evm.model.02.598">
    <property type="protein sequence ID" value="cds.evm.model.02.598"/>
    <property type="gene ID" value="evm.TU.02.598"/>
</dbReference>